<dbReference type="EMBL" id="JAUEPT010000057">
    <property type="protein sequence ID" value="KAK0436123.1"/>
    <property type="molecule type" value="Genomic_DNA"/>
</dbReference>
<sequence>MFPSMRPSLFTLLCPHLTSLKRTWTRHPSFTPYRTHFSRPTHHLLCSLGTFCHISPLTPDSPSSLEGGAHMIPYIWMRWKLQYRSQRLWPRLLNNH</sequence>
<dbReference type="EMBL" id="JAUEPT010000042">
    <property type="protein sequence ID" value="KAK0438660.1"/>
    <property type="molecule type" value="Genomic_DNA"/>
</dbReference>
<dbReference type="Proteomes" id="UP001175226">
    <property type="component" value="Unassembled WGS sequence"/>
</dbReference>
<gene>
    <name evidence="1" type="ORF">EV421DRAFT_1138679</name>
    <name evidence="2" type="ORF">EV421DRAFT_957148</name>
</gene>
<keyword evidence="3" id="KW-1185">Reference proteome</keyword>
<comment type="caution">
    <text evidence="2">The sequence shown here is derived from an EMBL/GenBank/DDBJ whole genome shotgun (WGS) entry which is preliminary data.</text>
</comment>
<organism evidence="2 3">
    <name type="scientific">Armillaria borealis</name>
    <dbReference type="NCBI Taxonomy" id="47425"/>
    <lineage>
        <taxon>Eukaryota</taxon>
        <taxon>Fungi</taxon>
        <taxon>Dikarya</taxon>
        <taxon>Basidiomycota</taxon>
        <taxon>Agaricomycotina</taxon>
        <taxon>Agaricomycetes</taxon>
        <taxon>Agaricomycetidae</taxon>
        <taxon>Agaricales</taxon>
        <taxon>Marasmiineae</taxon>
        <taxon>Physalacriaceae</taxon>
        <taxon>Armillaria</taxon>
    </lineage>
</organism>
<protein>
    <submittedName>
        <fullName evidence="2">Uncharacterized protein</fullName>
    </submittedName>
</protein>
<accession>A0AA39JAZ9</accession>
<evidence type="ECO:0000313" key="3">
    <source>
        <dbReference type="Proteomes" id="UP001175226"/>
    </source>
</evidence>
<dbReference type="AlphaFoldDB" id="A0AA39JAZ9"/>
<proteinExistence type="predicted"/>
<evidence type="ECO:0000313" key="1">
    <source>
        <dbReference type="EMBL" id="KAK0436123.1"/>
    </source>
</evidence>
<name>A0AA39JAZ9_9AGAR</name>
<reference evidence="2" key="1">
    <citation type="submission" date="2023-06" db="EMBL/GenBank/DDBJ databases">
        <authorList>
            <consortium name="Lawrence Berkeley National Laboratory"/>
            <person name="Ahrendt S."/>
            <person name="Sahu N."/>
            <person name="Indic B."/>
            <person name="Wong-Bajracharya J."/>
            <person name="Merenyi Z."/>
            <person name="Ke H.-M."/>
            <person name="Monk M."/>
            <person name="Kocsube S."/>
            <person name="Drula E."/>
            <person name="Lipzen A."/>
            <person name="Balint B."/>
            <person name="Henrissat B."/>
            <person name="Andreopoulos B."/>
            <person name="Martin F.M."/>
            <person name="Harder C.B."/>
            <person name="Rigling D."/>
            <person name="Ford K.L."/>
            <person name="Foster G.D."/>
            <person name="Pangilinan J."/>
            <person name="Papanicolaou A."/>
            <person name="Barry K."/>
            <person name="LaButti K."/>
            <person name="Viragh M."/>
            <person name="Koriabine M."/>
            <person name="Yan M."/>
            <person name="Riley R."/>
            <person name="Champramary S."/>
            <person name="Plett K.L."/>
            <person name="Tsai I.J."/>
            <person name="Slot J."/>
            <person name="Sipos G."/>
            <person name="Plett J."/>
            <person name="Nagy L.G."/>
            <person name="Grigoriev I.V."/>
        </authorList>
    </citation>
    <scope>NUCLEOTIDE SEQUENCE</scope>
    <source>
        <strain evidence="2">FPL87.14</strain>
    </source>
</reference>
<evidence type="ECO:0000313" key="2">
    <source>
        <dbReference type="EMBL" id="KAK0438660.1"/>
    </source>
</evidence>